<dbReference type="OrthoDB" id="10056610at2759"/>
<dbReference type="AlphaFoldDB" id="A0A6P6Y934"/>
<sequence>MTFNQRKFREQVQRLVKLIDKHDQPAIICKNFCKIVDSVRSSNGVFKINQDHWRKIDDYIKGKLNESVLNEQEKNHPHHKTITDHLVIWNNLDDKIEKYKFKLSNEHQLVIDLKKLKKKKCSFVRCEKHDKNFEKPFALYKHIRIHHREAYVESTINCSVSSVEISREHSYCRENSNDNETNAEEKVTTTISISHDDDDDVDMNFLPNSDISVEKYYDFKDEHDYYVVYDEIEELQEELEEIKEDSIESLFFDQVTTNLSQKSRSRFLDVVVKLNQIRIEHNISVKAIKSISDLYMDLITNPPKESFFNEGISKITKSKYLLDKSIKRMPNYISPIRYKNLKYDINFVYMPIKKIIPQLMSEAVTASILKENDSNVSAYVKENKLARTIRLILYADDFGMVNPIGYAKGRHKILAFYMDIDCPIELRQKSRSIPFVILAERNKNLKSENLVLVLKPFIDELLILQVCYLISEKFYLEKFDIELPVKLAFIIGDNLSVAELLGFRQTFGPGFICRYCKHTYKQIKNQEIRCSNPLNITLSDEVLRTEIDHVKSIKNHKSTYGIKYPSPFLDMDLNIFKISPPDVFHDFTEGVLATLVSFILKKTKINWDELDRRMSRIKWINDKISIEPQFQISGKALNMNVLNVSE</sequence>
<proteinExistence type="predicted"/>
<dbReference type="Proteomes" id="UP000515146">
    <property type="component" value="Unplaced"/>
</dbReference>
<organism evidence="1 2">
    <name type="scientific">Dermatophagoides pteronyssinus</name>
    <name type="common">European house dust mite</name>
    <dbReference type="NCBI Taxonomy" id="6956"/>
    <lineage>
        <taxon>Eukaryota</taxon>
        <taxon>Metazoa</taxon>
        <taxon>Ecdysozoa</taxon>
        <taxon>Arthropoda</taxon>
        <taxon>Chelicerata</taxon>
        <taxon>Arachnida</taxon>
        <taxon>Acari</taxon>
        <taxon>Acariformes</taxon>
        <taxon>Sarcoptiformes</taxon>
        <taxon>Astigmata</taxon>
        <taxon>Psoroptidia</taxon>
        <taxon>Analgoidea</taxon>
        <taxon>Pyroglyphidae</taxon>
        <taxon>Dermatophagoidinae</taxon>
        <taxon>Dermatophagoides</taxon>
    </lineage>
</organism>
<dbReference type="InParanoid" id="A0A6P6Y934"/>
<evidence type="ECO:0000313" key="1">
    <source>
        <dbReference type="Proteomes" id="UP000515146"/>
    </source>
</evidence>
<dbReference type="RefSeq" id="XP_027201968.1">
    <property type="nucleotide sequence ID" value="XM_027346167.1"/>
</dbReference>
<keyword evidence="1" id="KW-1185">Reference proteome</keyword>
<gene>
    <name evidence="2" type="primary">LOC113795929</name>
</gene>
<accession>A0A6P6Y934</accession>
<dbReference type="KEGG" id="dpte:113795929"/>
<protein>
    <submittedName>
        <fullName evidence="2">Uncharacterized protein LOC113795929</fullName>
    </submittedName>
</protein>
<evidence type="ECO:0000313" key="2">
    <source>
        <dbReference type="RefSeq" id="XP_027201968.1"/>
    </source>
</evidence>
<name>A0A6P6Y934_DERPT</name>
<reference evidence="2" key="1">
    <citation type="submission" date="2025-08" db="UniProtKB">
        <authorList>
            <consortium name="RefSeq"/>
        </authorList>
    </citation>
    <scope>IDENTIFICATION</scope>
    <source>
        <strain evidence="2">Airmid</strain>
    </source>
</reference>